<gene>
    <name evidence="5" type="ORF">NNL22_12750</name>
</gene>
<sequence length="1189" mass="128791">MKKLAFNISTRASITLFFSTMLFSISTQSAPPSAAPVVTPVNLNISSQPLELTLGVEPNIMMIADDSGSMEDEFMTPDKDGDYFIPNNSGGSTQYWKLFDHCLNYSSSEVLPWNSTATGVWRARNSDYNKIYYNPLNTYEPWAGKPAMAISSASSSSFSVPQNPSKPSCGNVDILANSSNDLQYYPRYYTWNDINNDDIVDSNEQGSHILIKPSTATYNIGSNSQRTDCGTDNTSCTYVQEINNFANWFTYHRRREFVAKYAFGSVTGGTESVRLGYATINKNNNDNIKIAEMTGNLTTGTKKTLLDKIYKLNPYSGTPLRESLNKAGKYFECKAGSFFSSSDSSPGNSNCPVLPASQGGECQQNFTLLVTDGFYNGSSALSNDKDSDGNTAFDKGAYSDKSDGSGRSKTLADIAMHYYERDLQTTLNNKVPAVSRDLNGLVDSSMLNTDLLVDGSLTYMHQHMKTFTIGFGVDGTLSAMPADVTNQAFSWPNPTTNDVNKIDDLRHAAFNGRGDFYSASDPNSLTKALTDIFEEIASASGTASAVAFNTQEIQAETKVYRAFFNTKTNTGDLVAQTVNSDGSIDPSLVWSAANKLDSKATDASDRELLSYNATTGNGIPFRHANLTTTLTEDEINYLRGSRALEVPTGSFRARQQTKGRLGDIIHSTPLFIGAPNFNKRDFSPYPVTSGELYSEFAEVSSIANRKPLVYVSANDGILHAFNATTGVEEFGYVPSNIIEGMKDLTDPNYDHKYYVDLTPVANDVYIRPTGTGSSHDWKTVLIGGQGAGGKSYFALDITDANLTESNGASKVLWEFSHAADLGYTYSPPSIVMTNTENNGNKRWAAVFGNGYNSQSGGAKLFIVFIDGGIDGTWTLSDDYLIIDTAAGPTSSLPMNGLGIPRVIDSDGNGTADYAYAGDLHGNMHRFDLTSSNTGSWGTKNIFTARYLTTSASPQPITTKPIVARNPNFPDDFIVSFSTGSWFTTADGTSTDIQSIYGIWDTMANNTSIAKSDLVEQVITNVVDNTFGNIRTLTDNTVTYTSGNGSDKGWFIDLDVPMAGSTSGVEFPGERAIRNFQSRGNYLFINTVIPQNSSSCVPGTGGFEMAMNPLTGGSGSDPIFDFNGDGTFDASDNLSNNNVVAGRRFDGAIPSDSTFIGNKRYTQLSDKNIVSIDTNTGAGLTTGRISWKEL</sequence>
<keyword evidence="3" id="KW-0732">Signal</keyword>
<reference evidence="5" key="1">
    <citation type="submission" date="2022-07" db="EMBL/GenBank/DDBJ databases">
        <title>Alkalimarinus sp. nov., isolated from gut of a Alitta virens.</title>
        <authorList>
            <person name="Yang A.I."/>
            <person name="Shin N.-R."/>
        </authorList>
    </citation>
    <scope>NUCLEOTIDE SEQUENCE</scope>
    <source>
        <strain evidence="5">FA028</strain>
    </source>
</reference>
<proteinExistence type="predicted"/>
<evidence type="ECO:0000313" key="5">
    <source>
        <dbReference type="EMBL" id="UZW73894.1"/>
    </source>
</evidence>
<evidence type="ECO:0000313" key="6">
    <source>
        <dbReference type="Proteomes" id="UP001164472"/>
    </source>
</evidence>
<evidence type="ECO:0000256" key="1">
    <source>
        <dbReference type="ARBA" id="ARBA00022723"/>
    </source>
</evidence>
<evidence type="ECO:0000256" key="3">
    <source>
        <dbReference type="SAM" id="SignalP"/>
    </source>
</evidence>
<dbReference type="KEGG" id="asem:NNL22_12750"/>
<dbReference type="Proteomes" id="UP001164472">
    <property type="component" value="Chromosome"/>
</dbReference>
<dbReference type="GO" id="GO:0046872">
    <property type="term" value="F:metal ion binding"/>
    <property type="evidence" value="ECO:0007669"/>
    <property type="project" value="UniProtKB-KW"/>
</dbReference>
<dbReference type="InterPro" id="IPR008707">
    <property type="entry name" value="B-propeller_PilY1"/>
</dbReference>
<dbReference type="EMBL" id="CP101527">
    <property type="protein sequence ID" value="UZW73894.1"/>
    <property type="molecule type" value="Genomic_DNA"/>
</dbReference>
<protein>
    <submittedName>
        <fullName evidence="5">PilC/PilY family type IV pilus protein</fullName>
    </submittedName>
</protein>
<dbReference type="RefSeq" id="WP_251811355.1">
    <property type="nucleotide sequence ID" value="NZ_CP101527.1"/>
</dbReference>
<name>A0A9E8KNP8_9ALTE</name>
<feature type="signal peptide" evidence="3">
    <location>
        <begin position="1"/>
        <end position="29"/>
    </location>
</feature>
<organism evidence="5 6">
    <name type="scientific">Alkalimarinus sediminis</name>
    <dbReference type="NCBI Taxonomy" id="1632866"/>
    <lineage>
        <taxon>Bacteria</taxon>
        <taxon>Pseudomonadati</taxon>
        <taxon>Pseudomonadota</taxon>
        <taxon>Gammaproteobacteria</taxon>
        <taxon>Alteromonadales</taxon>
        <taxon>Alteromonadaceae</taxon>
        <taxon>Alkalimarinus</taxon>
    </lineage>
</organism>
<keyword evidence="2" id="KW-0106">Calcium</keyword>
<keyword evidence="6" id="KW-1185">Reference proteome</keyword>
<evidence type="ECO:0000256" key="2">
    <source>
        <dbReference type="ARBA" id="ARBA00022837"/>
    </source>
</evidence>
<dbReference type="Pfam" id="PF05567">
    <property type="entry name" value="T4P_PilY1"/>
    <property type="match status" value="1"/>
</dbReference>
<accession>A0A9E8KNP8</accession>
<feature type="domain" description="PilY1 beta-propeller" evidence="4">
    <location>
        <begin position="661"/>
        <end position="1026"/>
    </location>
</feature>
<feature type="chain" id="PRO_5039593872" evidence="3">
    <location>
        <begin position="30"/>
        <end position="1189"/>
    </location>
</feature>
<dbReference type="AlphaFoldDB" id="A0A9E8KNP8"/>
<keyword evidence="1" id="KW-0479">Metal-binding</keyword>
<evidence type="ECO:0000259" key="4">
    <source>
        <dbReference type="Pfam" id="PF05567"/>
    </source>
</evidence>